<evidence type="ECO:0000256" key="2">
    <source>
        <dbReference type="ARBA" id="ARBA00006597"/>
    </source>
</evidence>
<keyword evidence="8" id="KW-0238">DNA-binding</keyword>
<evidence type="ECO:0000256" key="1">
    <source>
        <dbReference type="ARBA" id="ARBA00001966"/>
    </source>
</evidence>
<dbReference type="PANTHER" id="PTHR38839">
    <property type="entry name" value="TRANSCRIPTIONAL REGULATOR WHID-RELATED"/>
    <property type="match status" value="1"/>
</dbReference>
<keyword evidence="5" id="KW-0408">Iron</keyword>
<dbReference type="Pfam" id="PF02467">
    <property type="entry name" value="Whib"/>
    <property type="match status" value="1"/>
</dbReference>
<evidence type="ECO:0000313" key="13">
    <source>
        <dbReference type="Proteomes" id="UP000031075"/>
    </source>
</evidence>
<evidence type="ECO:0000256" key="3">
    <source>
        <dbReference type="ARBA" id="ARBA00022485"/>
    </source>
</evidence>
<dbReference type="Proteomes" id="UP000031075">
    <property type="component" value="Segment"/>
</dbReference>
<comment type="cofactor">
    <cofactor evidence="1">
        <name>[4Fe-4S] cluster</name>
        <dbReference type="ChEBI" id="CHEBI:49883"/>
    </cofactor>
</comment>
<dbReference type="HAMAP" id="MF_01479">
    <property type="entry name" value="WhiB"/>
    <property type="match status" value="1"/>
</dbReference>
<comment type="similarity">
    <text evidence="2">Belongs to the WhiB family.</text>
</comment>
<evidence type="ECO:0000259" key="11">
    <source>
        <dbReference type="PROSITE" id="PS51674"/>
    </source>
</evidence>
<evidence type="ECO:0000313" key="12">
    <source>
        <dbReference type="EMBL" id="AJA43354.1"/>
    </source>
</evidence>
<keyword evidence="3" id="KW-0004">4Fe-4S</keyword>
<evidence type="ECO:0000256" key="9">
    <source>
        <dbReference type="ARBA" id="ARBA00023157"/>
    </source>
</evidence>
<organism evidence="12 13">
    <name type="scientific">Mycobacterium phage Sbash</name>
    <dbReference type="NCBI Taxonomy" id="1567475"/>
    <lineage>
        <taxon>Viruses</taxon>
        <taxon>Duplodnaviria</taxon>
        <taxon>Heunggongvirae</taxon>
        <taxon>Uroviricota</taxon>
        <taxon>Caudoviricetes</taxon>
        <taxon>Chenonavirus</taxon>
        <taxon>Chenonavirus sbash</taxon>
    </lineage>
</organism>
<dbReference type="GO" id="GO:0003677">
    <property type="term" value="F:DNA binding"/>
    <property type="evidence" value="ECO:0007669"/>
    <property type="project" value="UniProtKB-KW"/>
</dbReference>
<reference evidence="12 13" key="1">
    <citation type="submission" date="2014-10" db="EMBL/GenBank/DDBJ databases">
        <authorList>
            <person name="Msani S."/>
            <person name="Brouckaert M.-A."/>
            <person name="Jacobs C."/>
            <person name="Mafu P."/>
            <person name="Moti D."/>
            <person name="Naeem M."/>
            <person name="Ntuli T."/>
            <person name="Mngomezulu K."/>
            <person name="Larsen M.H."/>
            <person name="Rubin E.J."/>
            <person name="Russell D.A."/>
            <person name="Guerrero C.A."/>
            <person name="Bowman C.A."/>
            <person name="Jacobs-Sera D."/>
            <person name="Hendrix R.W."/>
            <person name="Hatfull G.F."/>
        </authorList>
    </citation>
    <scope>NUCLEOTIDE SEQUENCE [LARGE SCALE GENOMIC DNA]</scope>
</reference>
<keyword evidence="13" id="KW-1185">Reference proteome</keyword>
<dbReference type="GO" id="GO:0047134">
    <property type="term" value="F:protein-disulfide reductase [NAD(P)H] activity"/>
    <property type="evidence" value="ECO:0007669"/>
    <property type="project" value="TreeGrafter"/>
</dbReference>
<dbReference type="GO" id="GO:0046872">
    <property type="term" value="F:metal ion binding"/>
    <property type="evidence" value="ECO:0007669"/>
    <property type="project" value="UniProtKB-KW"/>
</dbReference>
<protein>
    <submittedName>
        <fullName evidence="12">WhiB</fullName>
    </submittedName>
</protein>
<keyword evidence="10" id="KW-0804">Transcription</keyword>
<dbReference type="InterPro" id="IPR003482">
    <property type="entry name" value="Whib"/>
</dbReference>
<name>A0A0A7RVQ7_9CAUD</name>
<accession>A0A0A7RVQ7</accession>
<dbReference type="PROSITE" id="PS51674">
    <property type="entry name" value="4FE4S_WBL"/>
    <property type="match status" value="1"/>
</dbReference>
<dbReference type="InterPro" id="IPR034768">
    <property type="entry name" value="4FE4S_WBL"/>
</dbReference>
<evidence type="ECO:0000256" key="5">
    <source>
        <dbReference type="ARBA" id="ARBA00023004"/>
    </source>
</evidence>
<dbReference type="EMBL" id="KP027201">
    <property type="protein sequence ID" value="AJA43354.1"/>
    <property type="molecule type" value="Genomic_DNA"/>
</dbReference>
<dbReference type="OrthoDB" id="17842at10239"/>
<dbReference type="GeneID" id="23679468"/>
<evidence type="ECO:0000256" key="8">
    <source>
        <dbReference type="ARBA" id="ARBA00023125"/>
    </source>
</evidence>
<sequence length="99" mass="10882">MSALPGVAQASHTASRPSLPTGWMEHVACAETRVDFTSEKPWEIERAKAICASCPVIDDCLEYALTRRETQGVWGGLDAEQRALMARRRRRAAAQAGVR</sequence>
<keyword evidence="4" id="KW-0479">Metal-binding</keyword>
<feature type="domain" description="4Fe-4S Wbl-type" evidence="11">
    <location>
        <begin position="28"/>
        <end position="84"/>
    </location>
</feature>
<dbReference type="GO" id="GO:0045892">
    <property type="term" value="P:negative regulation of DNA-templated transcription"/>
    <property type="evidence" value="ECO:0007669"/>
    <property type="project" value="TreeGrafter"/>
</dbReference>
<keyword evidence="7" id="KW-0805">Transcription regulation</keyword>
<evidence type="ECO:0000256" key="10">
    <source>
        <dbReference type="ARBA" id="ARBA00023163"/>
    </source>
</evidence>
<gene>
    <name evidence="12" type="primary">53</name>
    <name evidence="12" type="ORF">PBI_SBASH_53</name>
</gene>
<dbReference type="RefSeq" id="YP_009124707.1">
    <property type="nucleotide sequence ID" value="NC_026589.1"/>
</dbReference>
<dbReference type="KEGG" id="vg:23679468"/>
<keyword evidence="9" id="KW-1015">Disulfide bond</keyword>
<evidence type="ECO:0000256" key="6">
    <source>
        <dbReference type="ARBA" id="ARBA00023014"/>
    </source>
</evidence>
<evidence type="ECO:0000256" key="7">
    <source>
        <dbReference type="ARBA" id="ARBA00023015"/>
    </source>
</evidence>
<keyword evidence="6" id="KW-0411">Iron-sulfur</keyword>
<proteinExistence type="inferred from homology"/>
<dbReference type="GO" id="GO:0051539">
    <property type="term" value="F:4 iron, 4 sulfur cluster binding"/>
    <property type="evidence" value="ECO:0007669"/>
    <property type="project" value="UniProtKB-KW"/>
</dbReference>
<evidence type="ECO:0000256" key="4">
    <source>
        <dbReference type="ARBA" id="ARBA00022723"/>
    </source>
</evidence>